<sequence length="244" mass="26236">PNTCSCTLNDDSTRPGLQVVPYPAGPGYGEGGETKICIFAAVGDPNGAQDINRVSAQVFHPDNTLKKEVQLEPMAGGPFLPLIAADLEGCFEAIKGLGIDTQQLSADLAYDIDHQIHAGTAWIWWGCFTYHIHQPDGRHKVVVSAEDAYGNQASKKTNYFWVESILELAVDFTSVNFGILAPEVWASKTGNSEFTLGGDGYPTVWQRGNDPACLWIKYDAMTTPGAPAESAITEFDAALTPGNV</sequence>
<feature type="non-terminal residue" evidence="1">
    <location>
        <position position="244"/>
    </location>
</feature>
<name>X1PIT5_9ZZZZ</name>
<accession>X1PIT5</accession>
<comment type="caution">
    <text evidence="1">The sequence shown here is derived from an EMBL/GenBank/DDBJ whole genome shotgun (WGS) entry which is preliminary data.</text>
</comment>
<feature type="non-terminal residue" evidence="1">
    <location>
        <position position="1"/>
    </location>
</feature>
<protein>
    <submittedName>
        <fullName evidence="1">Uncharacterized protein</fullName>
    </submittedName>
</protein>
<reference evidence="1" key="1">
    <citation type="journal article" date="2014" name="Front. Microbiol.">
        <title>High frequency of phylogenetically diverse reductive dehalogenase-homologous genes in deep subseafloor sedimentary metagenomes.</title>
        <authorList>
            <person name="Kawai M."/>
            <person name="Futagami T."/>
            <person name="Toyoda A."/>
            <person name="Takaki Y."/>
            <person name="Nishi S."/>
            <person name="Hori S."/>
            <person name="Arai W."/>
            <person name="Tsubouchi T."/>
            <person name="Morono Y."/>
            <person name="Uchiyama I."/>
            <person name="Ito T."/>
            <person name="Fujiyama A."/>
            <person name="Inagaki F."/>
            <person name="Takami H."/>
        </authorList>
    </citation>
    <scope>NUCLEOTIDE SEQUENCE</scope>
    <source>
        <strain evidence="1">Expedition CK06-06</strain>
    </source>
</reference>
<proteinExistence type="predicted"/>
<dbReference type="EMBL" id="BARV01033968">
    <property type="protein sequence ID" value="GAI55758.1"/>
    <property type="molecule type" value="Genomic_DNA"/>
</dbReference>
<dbReference type="AlphaFoldDB" id="X1PIT5"/>
<organism evidence="1">
    <name type="scientific">marine sediment metagenome</name>
    <dbReference type="NCBI Taxonomy" id="412755"/>
    <lineage>
        <taxon>unclassified sequences</taxon>
        <taxon>metagenomes</taxon>
        <taxon>ecological metagenomes</taxon>
    </lineage>
</organism>
<evidence type="ECO:0000313" key="1">
    <source>
        <dbReference type="EMBL" id="GAI55758.1"/>
    </source>
</evidence>
<gene>
    <name evidence="1" type="ORF">S06H3_53286</name>
</gene>